<keyword evidence="3" id="KW-1185">Reference proteome</keyword>
<comment type="caution">
    <text evidence="2">The sequence shown here is derived from an EMBL/GenBank/DDBJ whole genome shotgun (WGS) entry which is preliminary data.</text>
</comment>
<dbReference type="Proteomes" id="UP000280346">
    <property type="component" value="Unassembled WGS sequence"/>
</dbReference>
<dbReference type="AlphaFoldDB" id="A0A3S0WIB0"/>
<evidence type="ECO:0000313" key="2">
    <source>
        <dbReference type="EMBL" id="RUQ62515.1"/>
    </source>
</evidence>
<name>A0A3S0WIB0_9PROT</name>
<feature type="region of interest" description="Disordered" evidence="1">
    <location>
        <begin position="1"/>
        <end position="45"/>
    </location>
</feature>
<sequence length="172" mass="17689">MSADDAVRGLNQLAKEAGLDRAAANTGSPGGQPLPGGATAKPMDSKMADLLREEQRAMNAMSANDRAYAAGEVDDATFKTNTREAGNAFSAANARIQEAGGRPGTKLVFDRPKDDGEDADRAASARLKELGFDASVYRDAFVRHAAEAGKPAQQQAASSQAAAVPSAAAALL</sequence>
<evidence type="ECO:0000256" key="1">
    <source>
        <dbReference type="SAM" id="MobiDB-lite"/>
    </source>
</evidence>
<feature type="region of interest" description="Disordered" evidence="1">
    <location>
        <begin position="147"/>
        <end position="172"/>
    </location>
</feature>
<organism evidence="2 3">
    <name type="scientific">Azospirillum doebereinerae</name>
    <dbReference type="NCBI Taxonomy" id="92933"/>
    <lineage>
        <taxon>Bacteria</taxon>
        <taxon>Pseudomonadati</taxon>
        <taxon>Pseudomonadota</taxon>
        <taxon>Alphaproteobacteria</taxon>
        <taxon>Rhodospirillales</taxon>
        <taxon>Azospirillaceae</taxon>
        <taxon>Azospirillum</taxon>
    </lineage>
</organism>
<feature type="compositionally biased region" description="Basic and acidic residues" evidence="1">
    <location>
        <begin position="108"/>
        <end position="121"/>
    </location>
</feature>
<accession>A0A3S0WIB0</accession>
<dbReference type="RefSeq" id="WP_127004410.1">
    <property type="nucleotide sequence ID" value="NZ_JBNPXW010000003.1"/>
</dbReference>
<feature type="compositionally biased region" description="Low complexity" evidence="1">
    <location>
        <begin position="151"/>
        <end position="172"/>
    </location>
</feature>
<proteinExistence type="predicted"/>
<evidence type="ECO:0000313" key="3">
    <source>
        <dbReference type="Proteomes" id="UP000280346"/>
    </source>
</evidence>
<reference evidence="2 3" key="1">
    <citation type="submission" date="2018-12" db="EMBL/GenBank/DDBJ databases">
        <authorList>
            <person name="Yang Y."/>
        </authorList>
    </citation>
    <scope>NUCLEOTIDE SEQUENCE [LARGE SCALE GENOMIC DNA]</scope>
    <source>
        <strain evidence="2 3">GSF71</strain>
    </source>
</reference>
<gene>
    <name evidence="2" type="ORF">EJ913_28645</name>
</gene>
<protein>
    <submittedName>
        <fullName evidence="2">Uncharacterized protein</fullName>
    </submittedName>
</protein>
<dbReference type="EMBL" id="RZIJ01000038">
    <property type="protein sequence ID" value="RUQ62515.1"/>
    <property type="molecule type" value="Genomic_DNA"/>
</dbReference>
<feature type="region of interest" description="Disordered" evidence="1">
    <location>
        <begin position="95"/>
        <end position="121"/>
    </location>
</feature>